<evidence type="ECO:0008006" key="3">
    <source>
        <dbReference type="Google" id="ProtNLM"/>
    </source>
</evidence>
<accession>A0A0G0LU67</accession>
<sequence>MNDITLLYCTANVVPEATAEKVRHNLLKITKGSYPIISVSQEPINFGQNICVGEIGKSCYNFFKQMLIGAVEVKTPYIVHIDDDTLYVAEHFLHRPSGHKAFAWNTNTWIGGDKLFWHPKEELSGMFCHISPTKALIENLSARFKMYPTKPRDDHHWGEPGKFDIEFGIPNAKVEKFSTKLPLISFEYRGSLNGKRKRFGLTDPNSYRFDLEYFGNAKKLYESYWNA</sequence>
<proteinExistence type="predicted"/>
<name>A0A0G0LU67_9BACT</name>
<dbReference type="AlphaFoldDB" id="A0A0G0LU67"/>
<reference evidence="1 2" key="1">
    <citation type="journal article" date="2015" name="Nature">
        <title>rRNA introns, odd ribosomes, and small enigmatic genomes across a large radiation of phyla.</title>
        <authorList>
            <person name="Brown C.T."/>
            <person name="Hug L.A."/>
            <person name="Thomas B.C."/>
            <person name="Sharon I."/>
            <person name="Castelle C.J."/>
            <person name="Singh A."/>
            <person name="Wilkins M.J."/>
            <person name="Williams K.H."/>
            <person name="Banfield J.F."/>
        </authorList>
    </citation>
    <scope>NUCLEOTIDE SEQUENCE [LARGE SCALE GENOMIC DNA]</scope>
</reference>
<dbReference type="STRING" id="1618573.UT19_C0001G0109"/>
<dbReference type="EMBL" id="LBVW01000001">
    <property type="protein sequence ID" value="KKQ94572.1"/>
    <property type="molecule type" value="Genomic_DNA"/>
</dbReference>
<comment type="caution">
    <text evidence="1">The sequence shown here is derived from an EMBL/GenBank/DDBJ whole genome shotgun (WGS) entry which is preliminary data.</text>
</comment>
<dbReference type="Proteomes" id="UP000034932">
    <property type="component" value="Unassembled WGS sequence"/>
</dbReference>
<organism evidence="1 2">
    <name type="scientific">Candidatus Woesebacteria bacterium GW2011_GWB1_39_10b</name>
    <dbReference type="NCBI Taxonomy" id="1618573"/>
    <lineage>
        <taxon>Bacteria</taxon>
        <taxon>Candidatus Woeseibacteriota</taxon>
    </lineage>
</organism>
<evidence type="ECO:0000313" key="1">
    <source>
        <dbReference type="EMBL" id="KKQ94572.1"/>
    </source>
</evidence>
<evidence type="ECO:0000313" key="2">
    <source>
        <dbReference type="Proteomes" id="UP000034932"/>
    </source>
</evidence>
<protein>
    <recommendedName>
        <fullName evidence="3">Nucleotide-diphospho-sugar transferase domain-containing protein</fullName>
    </recommendedName>
</protein>
<gene>
    <name evidence="1" type="ORF">UT19_C0001G0109</name>
</gene>